<name>A0A0W0TWG3_LEGER</name>
<dbReference type="EC" id="2.7.4.16" evidence="2"/>
<gene>
    <name evidence="2 5" type="primary">thiL</name>
    <name evidence="5" type="ORF">Lery_0098</name>
</gene>
<dbReference type="CDD" id="cd02194">
    <property type="entry name" value="ThiL"/>
    <property type="match status" value="1"/>
</dbReference>
<feature type="binding site" evidence="2">
    <location>
        <position position="210"/>
    </location>
    <ligand>
        <name>ATP</name>
        <dbReference type="ChEBI" id="CHEBI:30616"/>
    </ligand>
</feature>
<dbReference type="PIRSF" id="PIRSF005303">
    <property type="entry name" value="Thiam_monoph_kin"/>
    <property type="match status" value="1"/>
</dbReference>
<feature type="binding site" evidence="2">
    <location>
        <begin position="119"/>
        <end position="120"/>
    </location>
    <ligand>
        <name>ATP</name>
        <dbReference type="ChEBI" id="CHEBI:30616"/>
    </ligand>
</feature>
<feature type="binding site" evidence="2">
    <location>
        <position position="73"/>
    </location>
    <ligand>
        <name>Mg(2+)</name>
        <dbReference type="ChEBI" id="CHEBI:18420"/>
        <label>4</label>
    </ligand>
</feature>
<dbReference type="Pfam" id="PF00586">
    <property type="entry name" value="AIRS"/>
    <property type="match status" value="1"/>
</dbReference>
<dbReference type="STRING" id="448.Lery_0098"/>
<comment type="pathway">
    <text evidence="2">Cofactor biosynthesis; thiamine diphosphate biosynthesis; thiamine diphosphate from thiamine phosphate: step 1/1.</text>
</comment>
<feature type="binding site" evidence="2">
    <location>
        <position position="258"/>
    </location>
    <ligand>
        <name>substrate</name>
    </ligand>
</feature>
<dbReference type="SUPFAM" id="SSF56042">
    <property type="entry name" value="PurM C-terminal domain-like"/>
    <property type="match status" value="1"/>
</dbReference>
<comment type="similarity">
    <text evidence="2">Belongs to the thiamine-monophosphate kinase family.</text>
</comment>
<dbReference type="PANTHER" id="PTHR30270">
    <property type="entry name" value="THIAMINE-MONOPHOSPHATE KINASE"/>
    <property type="match status" value="1"/>
</dbReference>
<feature type="binding site" evidence="2">
    <location>
        <position position="28"/>
    </location>
    <ligand>
        <name>Mg(2+)</name>
        <dbReference type="ChEBI" id="CHEBI:18420"/>
        <label>4</label>
    </ligand>
</feature>
<accession>A0A0W0TWG3</accession>
<dbReference type="InterPro" id="IPR036921">
    <property type="entry name" value="PurM-like_N_sf"/>
</dbReference>
<comment type="caution">
    <text evidence="2">Lacks conserved residue(s) required for the propagation of feature annotation.</text>
</comment>
<evidence type="ECO:0000259" key="3">
    <source>
        <dbReference type="Pfam" id="PF00586"/>
    </source>
</evidence>
<evidence type="ECO:0000259" key="4">
    <source>
        <dbReference type="Pfam" id="PF02769"/>
    </source>
</evidence>
<feature type="binding site" evidence="2">
    <location>
        <position position="43"/>
    </location>
    <ligand>
        <name>Mg(2+)</name>
        <dbReference type="ChEBI" id="CHEBI:18420"/>
        <label>4</label>
    </ligand>
</feature>
<comment type="function">
    <text evidence="2">Catalyzes the ATP-dependent phosphorylation of thiamine-monophosphate (TMP) to form thiamine-pyrophosphate (TPP), the active form of vitamin B1.</text>
</comment>
<dbReference type="HAMAP" id="MF_02128">
    <property type="entry name" value="TMP_kinase"/>
    <property type="match status" value="1"/>
</dbReference>
<dbReference type="PATRIC" id="fig|448.7.peg.101"/>
<dbReference type="GO" id="GO:0005524">
    <property type="term" value="F:ATP binding"/>
    <property type="evidence" value="ECO:0007669"/>
    <property type="project" value="UniProtKB-UniRule"/>
</dbReference>
<dbReference type="Gene3D" id="3.30.1330.10">
    <property type="entry name" value="PurM-like, N-terminal domain"/>
    <property type="match status" value="1"/>
</dbReference>
<dbReference type="Proteomes" id="UP000054773">
    <property type="component" value="Unassembled WGS sequence"/>
</dbReference>
<dbReference type="SUPFAM" id="SSF55326">
    <property type="entry name" value="PurM N-terminal domain-like"/>
    <property type="match status" value="1"/>
</dbReference>
<organism evidence="5 6">
    <name type="scientific">Legionella erythra</name>
    <dbReference type="NCBI Taxonomy" id="448"/>
    <lineage>
        <taxon>Bacteria</taxon>
        <taxon>Pseudomonadati</taxon>
        <taxon>Pseudomonadota</taxon>
        <taxon>Gammaproteobacteria</taxon>
        <taxon>Legionellales</taxon>
        <taxon>Legionellaceae</taxon>
        <taxon>Legionella</taxon>
    </lineage>
</organism>
<dbReference type="InterPro" id="IPR036676">
    <property type="entry name" value="PurM-like_C_sf"/>
</dbReference>
<dbReference type="Gene3D" id="3.90.650.10">
    <property type="entry name" value="PurM-like C-terminal domain"/>
    <property type="match status" value="1"/>
</dbReference>
<dbReference type="InterPro" id="IPR010918">
    <property type="entry name" value="PurM-like_C_dom"/>
</dbReference>
<feature type="binding site" evidence="2">
    <location>
        <position position="45"/>
    </location>
    <ligand>
        <name>Mg(2+)</name>
        <dbReference type="ChEBI" id="CHEBI:18420"/>
        <label>2</label>
    </ligand>
</feature>
<keyword evidence="6" id="KW-1185">Reference proteome</keyword>
<feature type="binding site" evidence="2">
    <location>
        <position position="45"/>
    </location>
    <ligand>
        <name>Mg(2+)</name>
        <dbReference type="ChEBI" id="CHEBI:18420"/>
        <label>1</label>
    </ligand>
</feature>
<keyword evidence="2" id="KW-0479">Metal-binding</keyword>
<feature type="binding site" evidence="2">
    <location>
        <position position="120"/>
    </location>
    <ligand>
        <name>Mg(2+)</name>
        <dbReference type="ChEBI" id="CHEBI:18420"/>
        <label>1</label>
    </ligand>
</feature>
<protein>
    <recommendedName>
        <fullName evidence="2">Thiamine-monophosphate kinase</fullName>
        <shortName evidence="2">TMP kinase</shortName>
        <shortName evidence="2">Thiamine-phosphate kinase</shortName>
        <ecNumber evidence="2">2.7.4.16</ecNumber>
    </recommendedName>
</protein>
<evidence type="ECO:0000313" key="6">
    <source>
        <dbReference type="Proteomes" id="UP000054773"/>
    </source>
</evidence>
<keyword evidence="2 5" id="KW-0808">Transferase</keyword>
<dbReference type="EMBL" id="LNYA01000001">
    <property type="protein sequence ID" value="KTC99988.1"/>
    <property type="molecule type" value="Genomic_DNA"/>
</dbReference>
<feature type="binding site" evidence="2">
    <location>
        <position position="211"/>
    </location>
    <ligand>
        <name>Mg(2+)</name>
        <dbReference type="ChEBI" id="CHEBI:18420"/>
        <label>5</label>
    </ligand>
</feature>
<sequence length="316" mass="34452">MNEFSLIDVYFKQPAIGRSEVIVGIGDDAACMEVPHHCQLLVSTDTLVAGVHFLNEWDAYDIACKAVMVNVSDMAAMGADPCWMSLALTLPLLDEAWLTRFSKGFHDSLKQYNIMLIGGDTTRGPLSMTLTIHGLIEKGKAVKRSGAKPGDRIFVSGMLGAAAQAVAFLNNDRIDRQDKETLMHLLMHPRPRVDLAPWLRTYASAAIDISDGLSADLNHICTQSGVRAVLDLDAIPVHPLVVKYQQAKAIDFALSGGDDYELCFTVPRENETAFNDALKQAGLACFPIGVIEQGEGLYAQRQGQCVALSPRGYSHF</sequence>
<dbReference type="PANTHER" id="PTHR30270:SF0">
    <property type="entry name" value="THIAMINE-MONOPHOSPHATE KINASE"/>
    <property type="match status" value="1"/>
</dbReference>
<dbReference type="Pfam" id="PF02769">
    <property type="entry name" value="AIRS_C"/>
    <property type="match status" value="1"/>
</dbReference>
<dbReference type="InterPro" id="IPR016188">
    <property type="entry name" value="PurM-like_N"/>
</dbReference>
<dbReference type="GO" id="GO:0009229">
    <property type="term" value="P:thiamine diphosphate biosynthetic process"/>
    <property type="evidence" value="ECO:0007669"/>
    <property type="project" value="UniProtKB-UniRule"/>
</dbReference>
<dbReference type="RefSeq" id="WP_058525285.1">
    <property type="nucleotide sequence ID" value="NZ_CAAAHY010000004.1"/>
</dbReference>
<evidence type="ECO:0000313" key="5">
    <source>
        <dbReference type="EMBL" id="KTC99988.1"/>
    </source>
</evidence>
<feature type="binding site" evidence="2">
    <location>
        <position position="73"/>
    </location>
    <ligand>
        <name>Mg(2+)</name>
        <dbReference type="ChEBI" id="CHEBI:18420"/>
        <label>3</label>
    </ligand>
</feature>
<feature type="binding site" evidence="2">
    <location>
        <position position="44"/>
    </location>
    <ligand>
        <name>Mg(2+)</name>
        <dbReference type="ChEBI" id="CHEBI:18420"/>
        <label>1</label>
    </ligand>
</feature>
<dbReference type="AlphaFoldDB" id="A0A0W0TWG3"/>
<evidence type="ECO:0000256" key="2">
    <source>
        <dbReference type="HAMAP-Rule" id="MF_02128"/>
    </source>
</evidence>
<comment type="catalytic activity">
    <reaction evidence="2">
        <text>thiamine phosphate + ATP = thiamine diphosphate + ADP</text>
        <dbReference type="Rhea" id="RHEA:15913"/>
        <dbReference type="ChEBI" id="CHEBI:30616"/>
        <dbReference type="ChEBI" id="CHEBI:37575"/>
        <dbReference type="ChEBI" id="CHEBI:58937"/>
        <dbReference type="ChEBI" id="CHEBI:456216"/>
        <dbReference type="EC" id="2.7.4.16"/>
    </reaction>
</comment>
<feature type="domain" description="PurM-like N-terminal" evidence="3">
    <location>
        <begin position="26"/>
        <end position="135"/>
    </location>
</feature>
<keyword evidence="1 2" id="KW-0784">Thiamine biosynthesis</keyword>
<feature type="binding site" evidence="2">
    <location>
        <position position="208"/>
    </location>
    <ligand>
        <name>Mg(2+)</name>
        <dbReference type="ChEBI" id="CHEBI:18420"/>
        <label>3</label>
    </ligand>
</feature>
<dbReference type="NCBIfam" id="TIGR01379">
    <property type="entry name" value="thiL"/>
    <property type="match status" value="1"/>
</dbReference>
<evidence type="ECO:0000256" key="1">
    <source>
        <dbReference type="ARBA" id="ARBA00022977"/>
    </source>
</evidence>
<feature type="binding site" evidence="2">
    <location>
        <position position="313"/>
    </location>
    <ligand>
        <name>substrate</name>
    </ligand>
</feature>
<dbReference type="GO" id="GO:0009228">
    <property type="term" value="P:thiamine biosynthetic process"/>
    <property type="evidence" value="ECO:0007669"/>
    <property type="project" value="UniProtKB-KW"/>
</dbReference>
<feature type="binding site" evidence="2">
    <location>
        <position position="73"/>
    </location>
    <ligand>
        <name>Mg(2+)</name>
        <dbReference type="ChEBI" id="CHEBI:18420"/>
        <label>2</label>
    </ligand>
</feature>
<dbReference type="UniPathway" id="UPA00060">
    <property type="reaction ID" value="UER00142"/>
</dbReference>
<comment type="miscellaneous">
    <text evidence="2">Reaction mechanism of ThiL seems to utilize a direct, inline transfer of the gamma-phosphate of ATP to TMP rather than a phosphorylated enzyme intermediate.</text>
</comment>
<feature type="domain" description="PurM-like C-terminal" evidence="4">
    <location>
        <begin position="148"/>
        <end position="298"/>
    </location>
</feature>
<keyword evidence="2" id="KW-0067">ATP-binding</keyword>
<feature type="binding site" evidence="2">
    <location>
        <position position="144"/>
    </location>
    <ligand>
        <name>ATP</name>
        <dbReference type="ChEBI" id="CHEBI:30616"/>
    </ligand>
</feature>
<reference evidence="5 6" key="1">
    <citation type="submission" date="2015-11" db="EMBL/GenBank/DDBJ databases">
        <title>Genomic analysis of 38 Legionella species identifies large and diverse effector repertoires.</title>
        <authorList>
            <person name="Burstein D."/>
            <person name="Amaro F."/>
            <person name="Zusman T."/>
            <person name="Lifshitz Z."/>
            <person name="Cohen O."/>
            <person name="Gilbert J.A."/>
            <person name="Pupko T."/>
            <person name="Shuman H.A."/>
            <person name="Segal G."/>
        </authorList>
    </citation>
    <scope>NUCLEOTIDE SEQUENCE [LARGE SCALE GENOMIC DNA]</scope>
    <source>
        <strain evidence="5 6">SE-32A-C8</strain>
    </source>
</reference>
<keyword evidence="2" id="KW-0460">Magnesium</keyword>
<keyword evidence="2" id="KW-0547">Nucleotide-binding</keyword>
<proteinExistence type="inferred from homology"/>
<keyword evidence="2 5" id="KW-0418">Kinase</keyword>
<dbReference type="GO" id="GO:0000287">
    <property type="term" value="F:magnesium ion binding"/>
    <property type="evidence" value="ECO:0007669"/>
    <property type="project" value="UniProtKB-UniRule"/>
</dbReference>
<dbReference type="GO" id="GO:0009030">
    <property type="term" value="F:thiamine-phosphate kinase activity"/>
    <property type="evidence" value="ECO:0007669"/>
    <property type="project" value="UniProtKB-UniRule"/>
</dbReference>
<feature type="binding site" evidence="2">
    <location>
        <position position="28"/>
    </location>
    <ligand>
        <name>Mg(2+)</name>
        <dbReference type="ChEBI" id="CHEBI:18420"/>
        <label>3</label>
    </ligand>
</feature>
<dbReference type="InterPro" id="IPR006283">
    <property type="entry name" value="ThiL-like"/>
</dbReference>
<comment type="caution">
    <text evidence="5">The sequence shown here is derived from an EMBL/GenBank/DDBJ whole genome shotgun (WGS) entry which is preliminary data.</text>
</comment>
<feature type="binding site" evidence="2">
    <location>
        <position position="52"/>
    </location>
    <ligand>
        <name>substrate</name>
    </ligand>
</feature>